<organism evidence="1 2">
    <name type="scientific">Mesotoga prima</name>
    <dbReference type="NCBI Taxonomy" id="1184387"/>
    <lineage>
        <taxon>Bacteria</taxon>
        <taxon>Thermotogati</taxon>
        <taxon>Thermotogota</taxon>
        <taxon>Thermotogae</taxon>
        <taxon>Kosmotogales</taxon>
        <taxon>Kosmotogaceae</taxon>
        <taxon>Mesotoga</taxon>
    </lineage>
</organism>
<dbReference type="GO" id="GO:0005975">
    <property type="term" value="P:carbohydrate metabolic process"/>
    <property type="evidence" value="ECO:0007669"/>
    <property type="project" value="InterPro"/>
</dbReference>
<name>A0A101HPD3_9BACT</name>
<dbReference type="EMBL" id="LGGP01000151">
    <property type="protein sequence ID" value="KUK80479.1"/>
    <property type="molecule type" value="Genomic_DNA"/>
</dbReference>
<proteinExistence type="predicted"/>
<dbReference type="PATRIC" id="fig|1184387.3.peg.1361"/>
<sequence>MDNFNYYVAGRRAYFFGGIDGNAENRGWHLKGKMAGFWLDNYRLFSSYSLTLNGKRVSPTGFQNKVSERVVHYPGADLRILAHPESPLITIRIESSAEIEFSLRKELDLVWLEDKPSGNISLKVENRGRDTIVWRECEGMSSFVKVNGEAAVEGDWLKISKKGDLETVIALGRPGKEDYERYHLEREEYNRRYLPPFQDSIPFWARAGALELFFERDAGCGFVAGLGEFPWWFGIDGVYTCLGLLETPMLELVGKTIDNLAKFGNGLAPHEVTTAGRIYAYGRMNEIIAFAYLALKYAIKTSKVEYLELVDNALSHVSGYLSRKPYPQGEGIVEVPMAGEIALLDCACWLYSMLKELRDSSMMKDLKNSQFAAGLLERYDREFLKDWYGKDGFFYDALSPKRGYFEGHFIQIYPLSMGLIQREAGERLLAKMEKIGYFKEPGLIHSLPLKTFEAGDYGEGDKNDIVWSLPTLLAIEAGIRYGRPDLSEKFIASLENSLKREMYGALPEILPAGGCTIQAWNAYAIPLIEHMNSPSPAC</sequence>
<dbReference type="InterPro" id="IPR008928">
    <property type="entry name" value="6-hairpin_glycosidase_sf"/>
</dbReference>
<dbReference type="SUPFAM" id="SSF48208">
    <property type="entry name" value="Six-hairpin glycosidases"/>
    <property type="match status" value="1"/>
</dbReference>
<accession>A0A101HPD3</accession>
<evidence type="ECO:0000313" key="1">
    <source>
        <dbReference type="EMBL" id="KUK80479.1"/>
    </source>
</evidence>
<dbReference type="InterPro" id="IPR012341">
    <property type="entry name" value="6hp_glycosidase-like_sf"/>
</dbReference>
<gene>
    <name evidence="1" type="ORF">XD94_0954</name>
</gene>
<reference evidence="2" key="1">
    <citation type="journal article" date="2015" name="MBio">
        <title>Genome-Resolved Metagenomic Analysis Reveals Roles for Candidate Phyla and Other Microbial Community Members in Biogeochemical Transformations in Oil Reservoirs.</title>
        <authorList>
            <person name="Hu P."/>
            <person name="Tom L."/>
            <person name="Singh A."/>
            <person name="Thomas B.C."/>
            <person name="Baker B.J."/>
            <person name="Piceno Y.M."/>
            <person name="Andersen G.L."/>
            <person name="Banfield J.F."/>
        </authorList>
    </citation>
    <scope>NUCLEOTIDE SEQUENCE [LARGE SCALE GENOMIC DNA]</scope>
</reference>
<evidence type="ECO:0000313" key="2">
    <source>
        <dbReference type="Proteomes" id="UP000054092"/>
    </source>
</evidence>
<comment type="caution">
    <text evidence="1">The sequence shown here is derived from an EMBL/GenBank/DDBJ whole genome shotgun (WGS) entry which is preliminary data.</text>
</comment>
<protein>
    <submittedName>
        <fullName evidence="1">Glycogen debranching enzyme</fullName>
    </submittedName>
</protein>
<dbReference type="Gene3D" id="1.50.10.10">
    <property type="match status" value="1"/>
</dbReference>
<dbReference type="AlphaFoldDB" id="A0A101HPD3"/>
<dbReference type="Proteomes" id="UP000054092">
    <property type="component" value="Unassembled WGS sequence"/>
</dbReference>